<proteinExistence type="predicted"/>
<feature type="region of interest" description="Disordered" evidence="1">
    <location>
        <begin position="29"/>
        <end position="48"/>
    </location>
</feature>
<dbReference type="EMBL" id="CP041695">
    <property type="protein sequence ID" value="QDP80624.1"/>
    <property type="molecule type" value="Genomic_DNA"/>
</dbReference>
<evidence type="ECO:0000313" key="2">
    <source>
        <dbReference type="EMBL" id="QDP80624.1"/>
    </source>
</evidence>
<name>A0A516NP13_9NOCA</name>
<dbReference type="InterPro" id="IPR035948">
    <property type="entry name" value="YwqG-like_sf"/>
</dbReference>
<gene>
    <name evidence="2" type="ORF">FOH10_19775</name>
</gene>
<dbReference type="RefSeq" id="WP_143981861.1">
    <property type="nucleotide sequence ID" value="NZ_CP041695.1"/>
</dbReference>
<dbReference type="GeneID" id="80334603"/>
<dbReference type="Gene3D" id="2.30.320.10">
    <property type="entry name" value="YwqG-like"/>
    <property type="match status" value="1"/>
</dbReference>
<dbReference type="AlphaFoldDB" id="A0A516NP13"/>
<reference evidence="2 3" key="1">
    <citation type="submission" date="2019-07" db="EMBL/GenBank/DDBJ databases">
        <title>Complete Genome Sequence and Methylome Analysis of Nocardia otitidis-caviarum NEB252.</title>
        <authorList>
            <person name="Fomenkov A."/>
            <person name="Anton B.P."/>
            <person name="Vincze T."/>
            <person name="Roberts R.J."/>
        </authorList>
    </citation>
    <scope>NUCLEOTIDE SEQUENCE [LARGE SCALE GENOMIC DNA]</scope>
    <source>
        <strain evidence="2 3">NEB252</strain>
    </source>
</reference>
<dbReference type="KEGG" id="nod:FOH10_19775"/>
<organism evidence="2 3">
    <name type="scientific">Nocardia otitidiscaviarum</name>
    <dbReference type="NCBI Taxonomy" id="1823"/>
    <lineage>
        <taxon>Bacteria</taxon>
        <taxon>Bacillati</taxon>
        <taxon>Actinomycetota</taxon>
        <taxon>Actinomycetes</taxon>
        <taxon>Mycobacteriales</taxon>
        <taxon>Nocardiaceae</taxon>
        <taxon>Nocardia</taxon>
    </lineage>
</organism>
<evidence type="ECO:0000256" key="1">
    <source>
        <dbReference type="SAM" id="MobiDB-lite"/>
    </source>
</evidence>
<accession>A0A516NP13</accession>
<sequence>MSFRTPARPVDIEETFPELAALRLDTVRLHPRPGRPTATDSSVGGPLRWPEDEPWPVCEEPHFGIASATAVDDEVPMVPIVQVWRRDAPGLPFPEGRDLLQVLWCPLDHEELECPRPQVFWRDSATAGTMRTAPALPAAAEPEYIPSPCLAHPEQVAEYPSWDLELHPRLRGALRPRFEQLTADTGWEYQYHLSTAPGIKLGGYPGWSTDPVWPDCASCGQRMEHLLTVPSSEYDGESWRTWLPLEERTAPAIRADSYYPTDRLEPVGVHIGRSGGVYIFECRRCPDRPIAHEHD</sequence>
<dbReference type="SUPFAM" id="SSF103032">
    <property type="entry name" value="Hypothetical protein YwqG"/>
    <property type="match status" value="1"/>
</dbReference>
<dbReference type="Proteomes" id="UP000317039">
    <property type="component" value="Chromosome"/>
</dbReference>
<evidence type="ECO:0000313" key="3">
    <source>
        <dbReference type="Proteomes" id="UP000317039"/>
    </source>
</evidence>
<protein>
    <submittedName>
        <fullName evidence="2">DUF1963 domain-containing protein</fullName>
    </submittedName>
</protein>